<dbReference type="Pfam" id="PF12796">
    <property type="entry name" value="Ank_2"/>
    <property type="match status" value="1"/>
</dbReference>
<keyword evidence="4" id="KW-1185">Reference proteome</keyword>
<feature type="non-terminal residue" evidence="3">
    <location>
        <position position="95"/>
    </location>
</feature>
<evidence type="ECO:0000256" key="2">
    <source>
        <dbReference type="PROSITE-ProRule" id="PRU00023"/>
    </source>
</evidence>
<dbReference type="PANTHER" id="PTHR24139:SF34">
    <property type="entry name" value="85_88 KDA CALCIUM-INDEPENDENT PHOSPHOLIPASE A2"/>
    <property type="match status" value="1"/>
</dbReference>
<dbReference type="SUPFAM" id="SSF48403">
    <property type="entry name" value="Ankyrin repeat"/>
    <property type="match status" value="1"/>
</dbReference>
<dbReference type="GO" id="GO:2000304">
    <property type="term" value="P:positive regulation of ceramide biosynthetic process"/>
    <property type="evidence" value="ECO:0007669"/>
    <property type="project" value="TreeGrafter"/>
</dbReference>
<name>A0AAV6YR51_ENGPU</name>
<reference evidence="3" key="1">
    <citation type="thesis" date="2020" institute="ProQuest LLC" country="789 East Eisenhower Parkway, Ann Arbor, MI, USA">
        <title>Comparative Genomics and Chromosome Evolution.</title>
        <authorList>
            <person name="Mudd A.B."/>
        </authorList>
    </citation>
    <scope>NUCLEOTIDE SEQUENCE</scope>
    <source>
        <strain evidence="3">237g6f4</strain>
        <tissue evidence="3">Blood</tissue>
    </source>
</reference>
<keyword evidence="2" id="KW-0040">ANK repeat</keyword>
<protein>
    <submittedName>
        <fullName evidence="3">Uncharacterized protein</fullName>
    </submittedName>
</protein>
<dbReference type="GO" id="GO:0035965">
    <property type="term" value="P:cardiolipin acyl-chain remodeling"/>
    <property type="evidence" value="ECO:0007669"/>
    <property type="project" value="TreeGrafter"/>
</dbReference>
<accession>A0AAV6YR51</accession>
<organism evidence="3 4">
    <name type="scientific">Engystomops pustulosus</name>
    <name type="common">Tungara frog</name>
    <name type="synonym">Physalaemus pustulosus</name>
    <dbReference type="NCBI Taxonomy" id="76066"/>
    <lineage>
        <taxon>Eukaryota</taxon>
        <taxon>Metazoa</taxon>
        <taxon>Chordata</taxon>
        <taxon>Craniata</taxon>
        <taxon>Vertebrata</taxon>
        <taxon>Euteleostomi</taxon>
        <taxon>Amphibia</taxon>
        <taxon>Batrachia</taxon>
        <taxon>Anura</taxon>
        <taxon>Neobatrachia</taxon>
        <taxon>Hyloidea</taxon>
        <taxon>Leptodactylidae</taxon>
        <taxon>Leiuperinae</taxon>
        <taxon>Engystomops</taxon>
    </lineage>
</organism>
<dbReference type="GO" id="GO:0005739">
    <property type="term" value="C:mitochondrion"/>
    <property type="evidence" value="ECO:0007669"/>
    <property type="project" value="TreeGrafter"/>
</dbReference>
<dbReference type="GO" id="GO:0052816">
    <property type="term" value="F:long-chain fatty acyl-CoA hydrolase activity"/>
    <property type="evidence" value="ECO:0007669"/>
    <property type="project" value="TreeGrafter"/>
</dbReference>
<dbReference type="PROSITE" id="PS50088">
    <property type="entry name" value="ANK_REPEAT"/>
    <property type="match status" value="1"/>
</dbReference>
<keyword evidence="1" id="KW-0378">Hydrolase</keyword>
<dbReference type="AlphaFoldDB" id="A0AAV6YR51"/>
<dbReference type="InterPro" id="IPR002110">
    <property type="entry name" value="Ankyrin_rpt"/>
</dbReference>
<gene>
    <name evidence="3" type="ORF">GDO81_026264</name>
</gene>
<dbReference type="GO" id="GO:0047499">
    <property type="term" value="F:calcium-independent phospholipase A2 activity"/>
    <property type="evidence" value="ECO:0007669"/>
    <property type="project" value="InterPro"/>
</dbReference>
<sequence length="95" mass="10272">ILCSVHSVGINHVSNSGETPLHVACRMGKTEAVLAFLRCHARCDVLGKDGYPIHTAMKYSMKGCAEGILDVAANQAHVEDPKYQATPLHWAKTAE</sequence>
<evidence type="ECO:0000313" key="3">
    <source>
        <dbReference type="EMBL" id="KAG8536481.1"/>
    </source>
</evidence>
<comment type="caution">
    <text evidence="3">The sequence shown here is derived from an EMBL/GenBank/DDBJ whole genome shotgun (WGS) entry which is preliminary data.</text>
</comment>
<dbReference type="InterPro" id="IPR047148">
    <property type="entry name" value="PLPL9"/>
</dbReference>
<dbReference type="Proteomes" id="UP000824782">
    <property type="component" value="Unassembled WGS sequence"/>
</dbReference>
<feature type="non-terminal residue" evidence="3">
    <location>
        <position position="1"/>
    </location>
</feature>
<evidence type="ECO:0000256" key="1">
    <source>
        <dbReference type="ARBA" id="ARBA00022801"/>
    </source>
</evidence>
<dbReference type="PANTHER" id="PTHR24139">
    <property type="entry name" value="CALCIUM-INDEPENDENT PHOSPHOLIPASE A2"/>
    <property type="match status" value="1"/>
</dbReference>
<feature type="repeat" description="ANK" evidence="2">
    <location>
        <begin position="16"/>
        <end position="48"/>
    </location>
</feature>
<proteinExistence type="predicted"/>
<dbReference type="InterPro" id="IPR036770">
    <property type="entry name" value="Ankyrin_rpt-contain_sf"/>
</dbReference>
<dbReference type="EMBL" id="WNYA01042783">
    <property type="protein sequence ID" value="KAG8536481.1"/>
    <property type="molecule type" value="Genomic_DNA"/>
</dbReference>
<dbReference type="Gene3D" id="1.25.40.20">
    <property type="entry name" value="Ankyrin repeat-containing domain"/>
    <property type="match status" value="1"/>
</dbReference>
<dbReference type="PROSITE" id="PS50297">
    <property type="entry name" value="ANK_REP_REGION"/>
    <property type="match status" value="1"/>
</dbReference>
<evidence type="ECO:0000313" key="4">
    <source>
        <dbReference type="Proteomes" id="UP000824782"/>
    </source>
</evidence>